<feature type="transmembrane region" description="Helical" evidence="7">
    <location>
        <begin position="237"/>
        <end position="257"/>
    </location>
</feature>
<keyword evidence="4 7" id="KW-1133">Transmembrane helix</keyword>
<feature type="compositionally biased region" description="Polar residues" evidence="6">
    <location>
        <begin position="550"/>
        <end position="568"/>
    </location>
</feature>
<keyword evidence="5 7" id="KW-0472">Membrane</keyword>
<evidence type="ECO:0000256" key="5">
    <source>
        <dbReference type="ARBA" id="ARBA00023136"/>
    </source>
</evidence>
<accession>A0ABY0V920</accession>
<evidence type="ECO:0000256" key="7">
    <source>
        <dbReference type="SAM" id="Phobius"/>
    </source>
</evidence>
<name>A0ABY0V920_9ACTO</name>
<evidence type="ECO:0000313" key="8">
    <source>
        <dbReference type="EMBL" id="SDT99497.1"/>
    </source>
</evidence>
<feature type="transmembrane region" description="Helical" evidence="7">
    <location>
        <begin position="120"/>
        <end position="144"/>
    </location>
</feature>
<comment type="subcellular location">
    <subcellularLocation>
        <location evidence="1">Cell membrane</location>
        <topology evidence="1">Multi-pass membrane protein</topology>
    </subcellularLocation>
</comment>
<organism evidence="8 9">
    <name type="scientific">Schaalia radingae</name>
    <dbReference type="NCBI Taxonomy" id="131110"/>
    <lineage>
        <taxon>Bacteria</taxon>
        <taxon>Bacillati</taxon>
        <taxon>Actinomycetota</taxon>
        <taxon>Actinomycetes</taxon>
        <taxon>Actinomycetales</taxon>
        <taxon>Actinomycetaceae</taxon>
        <taxon>Schaalia</taxon>
    </lineage>
</organism>
<keyword evidence="2" id="KW-1003">Cell membrane</keyword>
<dbReference type="EMBL" id="LT629792">
    <property type="protein sequence ID" value="SDT99497.1"/>
    <property type="molecule type" value="Genomic_DNA"/>
</dbReference>
<feature type="transmembrane region" description="Helical" evidence="7">
    <location>
        <begin position="277"/>
        <end position="305"/>
    </location>
</feature>
<evidence type="ECO:0000313" key="9">
    <source>
        <dbReference type="Proteomes" id="UP000198976"/>
    </source>
</evidence>
<feature type="region of interest" description="Disordered" evidence="6">
    <location>
        <begin position="1"/>
        <end position="36"/>
    </location>
</feature>
<feature type="compositionally biased region" description="Polar residues" evidence="6">
    <location>
        <begin position="1"/>
        <end position="21"/>
    </location>
</feature>
<evidence type="ECO:0000256" key="2">
    <source>
        <dbReference type="ARBA" id="ARBA00022475"/>
    </source>
</evidence>
<keyword evidence="9" id="KW-1185">Reference proteome</keyword>
<dbReference type="Proteomes" id="UP000198976">
    <property type="component" value="Chromosome I"/>
</dbReference>
<proteinExistence type="predicted"/>
<protein>
    <submittedName>
        <fullName evidence="8">Uncharacterized membrane protein, BrkB/YihY/UPF0761 family (Not an RNase)</fullName>
    </submittedName>
</protein>
<feature type="transmembrane region" description="Helical" evidence="7">
    <location>
        <begin position="336"/>
        <end position="357"/>
    </location>
</feature>
<feature type="transmembrane region" description="Helical" evidence="7">
    <location>
        <begin position="192"/>
        <end position="216"/>
    </location>
</feature>
<evidence type="ECO:0000256" key="6">
    <source>
        <dbReference type="SAM" id="MobiDB-lite"/>
    </source>
</evidence>
<dbReference type="PANTHER" id="PTHR30213">
    <property type="entry name" value="INNER MEMBRANE PROTEIN YHJD"/>
    <property type="match status" value="1"/>
</dbReference>
<gene>
    <name evidence="8" type="ORF">SAMN04489714_1497</name>
</gene>
<dbReference type="PANTHER" id="PTHR30213:SF1">
    <property type="entry name" value="INNER MEMBRANE PROTEIN YHJD"/>
    <property type="match status" value="1"/>
</dbReference>
<keyword evidence="3 7" id="KW-0812">Transmembrane</keyword>
<reference evidence="8 9" key="1">
    <citation type="submission" date="2016-10" db="EMBL/GenBank/DDBJ databases">
        <authorList>
            <person name="Varghese N."/>
            <person name="Submissions S."/>
        </authorList>
    </citation>
    <scope>NUCLEOTIDE SEQUENCE [LARGE SCALE GENOMIC DNA]</scope>
    <source>
        <strain evidence="8 9">DSM 9169</strain>
    </source>
</reference>
<dbReference type="Pfam" id="PF03631">
    <property type="entry name" value="Virul_fac_BrkB"/>
    <property type="match status" value="1"/>
</dbReference>
<dbReference type="InterPro" id="IPR017039">
    <property type="entry name" value="Virul_fac_BrkB"/>
</dbReference>
<feature type="compositionally biased region" description="Basic and acidic residues" evidence="6">
    <location>
        <begin position="472"/>
        <end position="529"/>
    </location>
</feature>
<sequence length="576" mass="61620">MNMTASTNDTQHDLSATNVGSTVAPPSPRSVPGTFTDTVRESDLTYRDEPSPNAPGYHSAELAGTYSDETKRASHLRGPGLRETLATPGLVDKIKALIQWWNRTRLARALARYSKRSGGLLSGGMALTTLLSLSAALVVGWTIFMAVLGNNAELKEAVINGVNNAMPGVIDDGTNGGLVNPDSLQVSTAMSITSIVAFVGLVWSALSVVGSLGMAIRSMFGLVSAPVPIYKSMPRNLLGALCLGVGVLVSAVSSVALRVFGDWIFSTLGIDAGFGKIALNIASLLVGFAVDFGVFIVLIRIVALVHPPRRDLMWGAALAALAAGVLRFLGTSAVGAVSGAVLTTATTLVTLILWINLQMRVILQISAWVANPPAIPPTDKSSLIHFNETPNYVTLGVPRTLEWPHHAVTGEVEPTPDPPKLSDAPLAIDASYHPSFSEGELAALASMSPEEISEHRKEKQARMNFHQAMKRGENLADEREARGEKTPWNVEDAKREKEEKRRQADAREQVDALKDDADKRHEDENRRDALALGERLLQEREAAGTAPDNAESTSSKDSAQNTDMSGTSEVIDRADK</sequence>
<evidence type="ECO:0000256" key="3">
    <source>
        <dbReference type="ARBA" id="ARBA00022692"/>
    </source>
</evidence>
<evidence type="ECO:0000256" key="1">
    <source>
        <dbReference type="ARBA" id="ARBA00004651"/>
    </source>
</evidence>
<evidence type="ECO:0000256" key="4">
    <source>
        <dbReference type="ARBA" id="ARBA00022989"/>
    </source>
</evidence>
<feature type="region of interest" description="Disordered" evidence="6">
    <location>
        <begin position="472"/>
        <end position="576"/>
    </location>
</feature>
<feature type="transmembrane region" description="Helical" evidence="7">
    <location>
        <begin position="312"/>
        <end position="330"/>
    </location>
</feature>